<dbReference type="GO" id="GO:0000407">
    <property type="term" value="C:phagophore assembly site"/>
    <property type="evidence" value="ECO:0007669"/>
    <property type="project" value="InterPro"/>
</dbReference>
<evidence type="ECO:0000313" key="1">
    <source>
        <dbReference type="EMBL" id="SCU93779.1"/>
    </source>
</evidence>
<dbReference type="OrthoDB" id="4065598at2759"/>
<dbReference type="GO" id="GO:0006914">
    <property type="term" value="P:autophagy"/>
    <property type="evidence" value="ECO:0007669"/>
    <property type="project" value="InterPro"/>
</dbReference>
<dbReference type="Pfam" id="PF09795">
    <property type="entry name" value="ATG31"/>
    <property type="match status" value="1"/>
</dbReference>
<dbReference type="EMBL" id="LT598477">
    <property type="protein sequence ID" value="SCU93779.1"/>
    <property type="molecule type" value="Genomic_DNA"/>
</dbReference>
<dbReference type="InterPro" id="IPR018621">
    <property type="entry name" value="Atg31"/>
</dbReference>
<accession>A0A1G4JST3</accession>
<organism evidence="1 2">
    <name type="scientific">Lachancea meyersii CBS 8951</name>
    <dbReference type="NCBI Taxonomy" id="1266667"/>
    <lineage>
        <taxon>Eukaryota</taxon>
        <taxon>Fungi</taxon>
        <taxon>Dikarya</taxon>
        <taxon>Ascomycota</taxon>
        <taxon>Saccharomycotina</taxon>
        <taxon>Saccharomycetes</taxon>
        <taxon>Saccharomycetales</taxon>
        <taxon>Saccharomycetaceae</taxon>
        <taxon>Lachancea</taxon>
    </lineage>
</organism>
<keyword evidence="2" id="KW-1185">Reference proteome</keyword>
<protein>
    <submittedName>
        <fullName evidence="1">LAME_0F04962g1_1</fullName>
    </submittedName>
</protein>
<dbReference type="Proteomes" id="UP000191144">
    <property type="component" value="Chromosome F"/>
</dbReference>
<dbReference type="AlphaFoldDB" id="A0A1G4JST3"/>
<evidence type="ECO:0000313" key="2">
    <source>
        <dbReference type="Proteomes" id="UP000191144"/>
    </source>
</evidence>
<sequence length="142" mass="16377">MDPFIITAVDCNVKHEVMAMNGDGGRHPDHETTAMTFPTNVKYVFEDDEDLSVDHEDEEIGNVVVVETNANLEVTHVELISDRFKQLSWETAQDDNQELHMRVISRFEPLLEADDLPLEKLMEIYQKRNEQLNNLFNTLSTT</sequence>
<proteinExistence type="predicted"/>
<dbReference type="Gene3D" id="2.60.270.60">
    <property type="match status" value="1"/>
</dbReference>
<gene>
    <name evidence="1" type="ORF">LAME_0F04962G</name>
</gene>
<name>A0A1G4JST3_9SACH</name>
<reference evidence="2" key="1">
    <citation type="submission" date="2016-03" db="EMBL/GenBank/DDBJ databases">
        <authorList>
            <person name="Devillers Hugo."/>
        </authorList>
    </citation>
    <scope>NUCLEOTIDE SEQUENCE [LARGE SCALE GENOMIC DNA]</scope>
</reference>